<dbReference type="PROSITE" id="PS51186">
    <property type="entry name" value="GNAT"/>
    <property type="match status" value="1"/>
</dbReference>
<comment type="caution">
    <text evidence="2">The sequence shown here is derived from an EMBL/GenBank/DDBJ whole genome shotgun (WGS) entry which is preliminary data.</text>
</comment>
<feature type="domain" description="N-acetyltransferase" evidence="1">
    <location>
        <begin position="73"/>
        <end position="246"/>
    </location>
</feature>
<organism evidence="2 3">
    <name type="scientific">Penicillium flavigenum</name>
    <dbReference type="NCBI Taxonomy" id="254877"/>
    <lineage>
        <taxon>Eukaryota</taxon>
        <taxon>Fungi</taxon>
        <taxon>Dikarya</taxon>
        <taxon>Ascomycota</taxon>
        <taxon>Pezizomycotina</taxon>
        <taxon>Eurotiomycetes</taxon>
        <taxon>Eurotiomycetidae</taxon>
        <taxon>Eurotiales</taxon>
        <taxon>Aspergillaceae</taxon>
        <taxon>Penicillium</taxon>
    </lineage>
</organism>
<dbReference type="GO" id="GO:0016747">
    <property type="term" value="F:acyltransferase activity, transferring groups other than amino-acyl groups"/>
    <property type="evidence" value="ECO:0007669"/>
    <property type="project" value="InterPro"/>
</dbReference>
<reference evidence="3" key="1">
    <citation type="journal article" date="2017" name="Nat. Microbiol.">
        <title>Global analysis of biosynthetic gene clusters reveals vast potential of secondary metabolite production in Penicillium species.</title>
        <authorList>
            <person name="Nielsen J.C."/>
            <person name="Grijseels S."/>
            <person name="Prigent S."/>
            <person name="Ji B."/>
            <person name="Dainat J."/>
            <person name="Nielsen K.F."/>
            <person name="Frisvad J.C."/>
            <person name="Workman M."/>
            <person name="Nielsen J."/>
        </authorList>
    </citation>
    <scope>NUCLEOTIDE SEQUENCE [LARGE SCALE GENOMIC DNA]</scope>
    <source>
        <strain evidence="3">IBT 14082</strain>
    </source>
</reference>
<evidence type="ECO:0000259" key="1">
    <source>
        <dbReference type="PROSITE" id="PS51186"/>
    </source>
</evidence>
<protein>
    <recommendedName>
        <fullName evidence="1">N-acetyltransferase domain-containing protein</fullName>
    </recommendedName>
</protein>
<dbReference type="Gene3D" id="3.40.630.30">
    <property type="match status" value="1"/>
</dbReference>
<dbReference type="Proteomes" id="UP000191342">
    <property type="component" value="Unassembled WGS sequence"/>
</dbReference>
<dbReference type="OrthoDB" id="2326446at2759"/>
<dbReference type="AlphaFoldDB" id="A0A1V6SPD9"/>
<dbReference type="CDD" id="cd04301">
    <property type="entry name" value="NAT_SF"/>
    <property type="match status" value="1"/>
</dbReference>
<dbReference type="Pfam" id="PF00583">
    <property type="entry name" value="Acetyltransf_1"/>
    <property type="match status" value="1"/>
</dbReference>
<dbReference type="InterPro" id="IPR000182">
    <property type="entry name" value="GNAT_dom"/>
</dbReference>
<proteinExistence type="predicted"/>
<dbReference type="InterPro" id="IPR016181">
    <property type="entry name" value="Acyl_CoA_acyltransferase"/>
</dbReference>
<dbReference type="EMBL" id="MLQL01000031">
    <property type="protein sequence ID" value="OQE15610.1"/>
    <property type="molecule type" value="Genomic_DNA"/>
</dbReference>
<name>A0A1V6SPD9_9EURO</name>
<dbReference type="SUPFAM" id="SSF55729">
    <property type="entry name" value="Acyl-CoA N-acyltransferases (Nat)"/>
    <property type="match status" value="1"/>
</dbReference>
<evidence type="ECO:0000313" key="2">
    <source>
        <dbReference type="EMBL" id="OQE15610.1"/>
    </source>
</evidence>
<accession>A0A1V6SPD9</accession>
<sequence>MGLSNSHTCNTQLCLRVTMSPSSKVTLFPWDPNSDLHLKRLVSQRVECSWDQEKVEPKWKKQQLKGEKCIYWIVIQPSDESQAISPKEHEMLQDTATTINAVPRQPTKESFIPIGHISLDPKNPDAEHIELDLPAENVFWIKSFYVRQSIQGQGIGRAAMDEVEAMAVREPLLAKTLMLDTVQKDDQKREEFANATYGGIPKSTNEEWYARRGYQLIKTVQNYYHVADKNGKVWDTKTVFMRKDIAGGR</sequence>
<evidence type="ECO:0000313" key="3">
    <source>
        <dbReference type="Proteomes" id="UP000191342"/>
    </source>
</evidence>
<dbReference type="STRING" id="254877.A0A1V6SPD9"/>
<keyword evidence="3" id="KW-1185">Reference proteome</keyword>
<gene>
    <name evidence="2" type="ORF">PENFLA_c031G10055</name>
</gene>